<keyword evidence="2" id="KW-1185">Reference proteome</keyword>
<accession>A0A0C3AZA7</accession>
<dbReference type="HOGENOM" id="CLU_2905579_0_0_1"/>
<gene>
    <name evidence="1" type="ORF">M408DRAFT_328644</name>
</gene>
<organism evidence="1 2">
    <name type="scientific">Serendipita vermifera MAFF 305830</name>
    <dbReference type="NCBI Taxonomy" id="933852"/>
    <lineage>
        <taxon>Eukaryota</taxon>
        <taxon>Fungi</taxon>
        <taxon>Dikarya</taxon>
        <taxon>Basidiomycota</taxon>
        <taxon>Agaricomycotina</taxon>
        <taxon>Agaricomycetes</taxon>
        <taxon>Sebacinales</taxon>
        <taxon>Serendipitaceae</taxon>
        <taxon>Serendipita</taxon>
    </lineage>
</organism>
<reference evidence="2" key="2">
    <citation type="submission" date="2015-01" db="EMBL/GenBank/DDBJ databases">
        <title>Evolutionary Origins and Diversification of the Mycorrhizal Mutualists.</title>
        <authorList>
            <consortium name="DOE Joint Genome Institute"/>
            <consortium name="Mycorrhizal Genomics Consortium"/>
            <person name="Kohler A."/>
            <person name="Kuo A."/>
            <person name="Nagy L.G."/>
            <person name="Floudas D."/>
            <person name="Copeland A."/>
            <person name="Barry K.W."/>
            <person name="Cichocki N."/>
            <person name="Veneault-Fourrey C."/>
            <person name="LaButti K."/>
            <person name="Lindquist E.A."/>
            <person name="Lipzen A."/>
            <person name="Lundell T."/>
            <person name="Morin E."/>
            <person name="Murat C."/>
            <person name="Riley R."/>
            <person name="Ohm R."/>
            <person name="Sun H."/>
            <person name="Tunlid A."/>
            <person name="Henrissat B."/>
            <person name="Grigoriev I.V."/>
            <person name="Hibbett D.S."/>
            <person name="Martin F."/>
        </authorList>
    </citation>
    <scope>NUCLEOTIDE SEQUENCE [LARGE SCALE GENOMIC DNA]</scope>
    <source>
        <strain evidence="2">MAFF 305830</strain>
    </source>
</reference>
<dbReference type="EMBL" id="KN824287">
    <property type="protein sequence ID" value="KIM29855.1"/>
    <property type="molecule type" value="Genomic_DNA"/>
</dbReference>
<dbReference type="AlphaFoldDB" id="A0A0C3AZA7"/>
<evidence type="ECO:0000313" key="1">
    <source>
        <dbReference type="EMBL" id="KIM29855.1"/>
    </source>
</evidence>
<protein>
    <submittedName>
        <fullName evidence="1">Uncharacterized protein</fullName>
    </submittedName>
</protein>
<evidence type="ECO:0000313" key="2">
    <source>
        <dbReference type="Proteomes" id="UP000054097"/>
    </source>
</evidence>
<proteinExistence type="predicted"/>
<name>A0A0C3AZA7_SERVB</name>
<reference evidence="1 2" key="1">
    <citation type="submission" date="2014-04" db="EMBL/GenBank/DDBJ databases">
        <authorList>
            <consortium name="DOE Joint Genome Institute"/>
            <person name="Kuo A."/>
            <person name="Zuccaro A."/>
            <person name="Kohler A."/>
            <person name="Nagy L.G."/>
            <person name="Floudas D."/>
            <person name="Copeland A."/>
            <person name="Barry K.W."/>
            <person name="Cichocki N."/>
            <person name="Veneault-Fourrey C."/>
            <person name="LaButti K."/>
            <person name="Lindquist E.A."/>
            <person name="Lipzen A."/>
            <person name="Lundell T."/>
            <person name="Morin E."/>
            <person name="Murat C."/>
            <person name="Sun H."/>
            <person name="Tunlid A."/>
            <person name="Henrissat B."/>
            <person name="Grigoriev I.V."/>
            <person name="Hibbett D.S."/>
            <person name="Martin F."/>
            <person name="Nordberg H.P."/>
            <person name="Cantor M.N."/>
            <person name="Hua S.X."/>
        </authorList>
    </citation>
    <scope>NUCLEOTIDE SEQUENCE [LARGE SCALE GENOMIC DNA]</scope>
    <source>
        <strain evidence="1 2">MAFF 305830</strain>
    </source>
</reference>
<sequence>MVGSAHVSKIIGVRTSRATLMPYRRQDIYLHFGNASRSVGRLVDYSTFRSRCDSYDPTGTNR</sequence>
<dbReference type="Proteomes" id="UP000054097">
    <property type="component" value="Unassembled WGS sequence"/>
</dbReference>